<name>A0A016RZL2_9BILA</name>
<keyword evidence="1" id="KW-1133">Transmembrane helix</keyword>
<evidence type="ECO:0000313" key="3">
    <source>
        <dbReference type="Proteomes" id="UP000024635"/>
    </source>
</evidence>
<feature type="transmembrane region" description="Helical" evidence="1">
    <location>
        <begin position="107"/>
        <end position="130"/>
    </location>
</feature>
<dbReference type="EMBL" id="JARK01001666">
    <property type="protein sequence ID" value="EYB83716.1"/>
    <property type="molecule type" value="Genomic_DNA"/>
</dbReference>
<keyword evidence="3" id="KW-1185">Reference proteome</keyword>
<dbReference type="STRING" id="53326.A0A016RZL2"/>
<accession>A0A016RZL2</accession>
<gene>
    <name evidence="2" type="primary">Acey_s0330.g2689</name>
    <name evidence="2" type="ORF">Y032_0330g2689</name>
</gene>
<reference evidence="3" key="1">
    <citation type="journal article" date="2015" name="Nat. Genet.">
        <title>The genome and transcriptome of the zoonotic hookworm Ancylostoma ceylanicum identify infection-specific gene families.</title>
        <authorList>
            <person name="Schwarz E.M."/>
            <person name="Hu Y."/>
            <person name="Antoshechkin I."/>
            <person name="Miller M.M."/>
            <person name="Sternberg P.W."/>
            <person name="Aroian R.V."/>
        </authorList>
    </citation>
    <scope>NUCLEOTIDE SEQUENCE</scope>
    <source>
        <strain evidence="3">HY135</strain>
    </source>
</reference>
<evidence type="ECO:0000256" key="1">
    <source>
        <dbReference type="SAM" id="Phobius"/>
    </source>
</evidence>
<dbReference type="Proteomes" id="UP000024635">
    <property type="component" value="Unassembled WGS sequence"/>
</dbReference>
<sequence>MQGNGWTFIVSGMVSNAGVGSGTVMLDDLAERVPFYSAFFVDKNRNQVTPFANMAPRMITNCDGLETGTGCFDINVTEVLSAFWPSIDGHFPLDEPLCGYRGEKCDYTLIIIGVSATICIILAVIGAWSLRRYWYDFFHLVKE</sequence>
<dbReference type="OrthoDB" id="5810389at2759"/>
<dbReference type="AlphaFoldDB" id="A0A016RZL2"/>
<organism evidence="2 3">
    <name type="scientific">Ancylostoma ceylanicum</name>
    <dbReference type="NCBI Taxonomy" id="53326"/>
    <lineage>
        <taxon>Eukaryota</taxon>
        <taxon>Metazoa</taxon>
        <taxon>Ecdysozoa</taxon>
        <taxon>Nematoda</taxon>
        <taxon>Chromadorea</taxon>
        <taxon>Rhabditida</taxon>
        <taxon>Rhabditina</taxon>
        <taxon>Rhabditomorpha</taxon>
        <taxon>Strongyloidea</taxon>
        <taxon>Ancylostomatidae</taxon>
        <taxon>Ancylostomatinae</taxon>
        <taxon>Ancylostoma</taxon>
    </lineage>
</organism>
<comment type="caution">
    <text evidence="2">The sequence shown here is derived from an EMBL/GenBank/DDBJ whole genome shotgun (WGS) entry which is preliminary data.</text>
</comment>
<proteinExistence type="predicted"/>
<protein>
    <submittedName>
        <fullName evidence="2">Uncharacterized protein</fullName>
    </submittedName>
</protein>
<keyword evidence="1" id="KW-0472">Membrane</keyword>
<keyword evidence="1" id="KW-0812">Transmembrane</keyword>
<evidence type="ECO:0000313" key="2">
    <source>
        <dbReference type="EMBL" id="EYB83716.1"/>
    </source>
</evidence>